<comment type="caution">
    <text evidence="2">The sequence shown here is derived from an EMBL/GenBank/DDBJ whole genome shotgun (WGS) entry which is preliminary data.</text>
</comment>
<reference evidence="2 3" key="1">
    <citation type="submission" date="2019-10" db="EMBL/GenBank/DDBJ databases">
        <title>Genome sequence of Azospirillum formosense CC-Nfb-7.</title>
        <authorList>
            <person name="Ambrosini A."/>
            <person name="Sant'Anna F.H."/>
            <person name="Cassan F.D."/>
            <person name="Souza E.M."/>
            <person name="Passaglia L.M.P."/>
        </authorList>
    </citation>
    <scope>NUCLEOTIDE SEQUENCE [LARGE SCALE GENOMIC DNA]</scope>
    <source>
        <strain evidence="2 3">CC-NFb-7</strain>
    </source>
</reference>
<keyword evidence="3" id="KW-1185">Reference proteome</keyword>
<name>A0ABX2KS94_9PROT</name>
<evidence type="ECO:0000256" key="1">
    <source>
        <dbReference type="SAM" id="MobiDB-lite"/>
    </source>
</evidence>
<sequence length="95" mass="10397">MTPNDITAELVRRCIPADASPEDKAVRYRQILAAVKSAGRYAEPAWVLVRDRDGDVLAAFNAQVVAFRATAAQPTTSTGPRRGGARPSWLRPSYR</sequence>
<evidence type="ECO:0000313" key="2">
    <source>
        <dbReference type="EMBL" id="NUB18247.1"/>
    </source>
</evidence>
<dbReference type="RefSeq" id="WP_174437575.1">
    <property type="nucleotide sequence ID" value="NZ_WHOR01000013.1"/>
</dbReference>
<feature type="region of interest" description="Disordered" evidence="1">
    <location>
        <begin position="70"/>
        <end position="95"/>
    </location>
</feature>
<accession>A0ABX2KS94</accession>
<gene>
    <name evidence="2" type="ORF">GBZ26_03270</name>
</gene>
<evidence type="ECO:0000313" key="3">
    <source>
        <dbReference type="Proteomes" id="UP000639419"/>
    </source>
</evidence>
<dbReference type="Proteomes" id="UP000639419">
    <property type="component" value="Unassembled WGS sequence"/>
</dbReference>
<dbReference type="EMBL" id="WHOR01000013">
    <property type="protein sequence ID" value="NUB18247.1"/>
    <property type="molecule type" value="Genomic_DNA"/>
</dbReference>
<protein>
    <submittedName>
        <fullName evidence="2">Uncharacterized protein</fullName>
    </submittedName>
</protein>
<proteinExistence type="predicted"/>
<organism evidence="2 3">
    <name type="scientific">Azospirillum formosense</name>
    <dbReference type="NCBI Taxonomy" id="861533"/>
    <lineage>
        <taxon>Bacteria</taxon>
        <taxon>Pseudomonadati</taxon>
        <taxon>Pseudomonadota</taxon>
        <taxon>Alphaproteobacteria</taxon>
        <taxon>Rhodospirillales</taxon>
        <taxon>Azospirillaceae</taxon>
        <taxon>Azospirillum</taxon>
    </lineage>
</organism>